<reference evidence="1 2" key="1">
    <citation type="submission" date="2016-08" db="EMBL/GenBank/DDBJ databases">
        <authorList>
            <person name="Loux V."/>
            <person name="Rue O."/>
        </authorList>
    </citation>
    <scope>NUCLEOTIDE SEQUENCE [LARGE SCALE GENOMIC DNA]</scope>
    <source>
        <strain evidence="1 2">AFSSA_08CEB44bac</strain>
    </source>
</reference>
<gene>
    <name evidence="1" type="ORF">BCB44BAC_02235</name>
</gene>
<accession>A0AAX2CH93</accession>
<dbReference type="AlphaFoldDB" id="A0AAX2CH93"/>
<dbReference type="Proteomes" id="UP000242164">
    <property type="component" value="Unassembled WGS sequence"/>
</dbReference>
<dbReference type="EMBL" id="FMIK01000027">
    <property type="protein sequence ID" value="SCL93664.1"/>
    <property type="molecule type" value="Genomic_DNA"/>
</dbReference>
<evidence type="ECO:0000313" key="2">
    <source>
        <dbReference type="Proteomes" id="UP000242164"/>
    </source>
</evidence>
<organism evidence="1 2">
    <name type="scientific">Bacillus cytotoxicus</name>
    <dbReference type="NCBI Taxonomy" id="580165"/>
    <lineage>
        <taxon>Bacteria</taxon>
        <taxon>Bacillati</taxon>
        <taxon>Bacillota</taxon>
        <taxon>Bacilli</taxon>
        <taxon>Bacillales</taxon>
        <taxon>Bacillaceae</taxon>
        <taxon>Bacillus</taxon>
        <taxon>Bacillus cereus group</taxon>
    </lineage>
</organism>
<sequence>MGFLSSLDGVQFHGKAFLSDTVILHYEVIRNRRGFMLGQQL</sequence>
<proteinExistence type="predicted"/>
<comment type="caution">
    <text evidence="1">The sequence shown here is derived from an EMBL/GenBank/DDBJ whole genome shotgun (WGS) entry which is preliminary data.</text>
</comment>
<name>A0AAX2CH93_9BACI</name>
<protein>
    <submittedName>
        <fullName evidence="1">Uncharacterized protein</fullName>
    </submittedName>
</protein>
<evidence type="ECO:0000313" key="1">
    <source>
        <dbReference type="EMBL" id="SCL93664.1"/>
    </source>
</evidence>